<dbReference type="AlphaFoldDB" id="A0A4Z2DUE9"/>
<protein>
    <submittedName>
        <fullName evidence="1">Uncharacterized protein</fullName>
    </submittedName>
</protein>
<keyword evidence="2" id="KW-1185">Reference proteome</keyword>
<comment type="caution">
    <text evidence="1">The sequence shown here is derived from an EMBL/GenBank/DDBJ whole genome shotgun (WGS) entry which is preliminary data.</text>
</comment>
<accession>A0A4Z2DUE9</accession>
<organism evidence="1 2">
    <name type="scientific">Schistosoma japonicum</name>
    <name type="common">Blood fluke</name>
    <dbReference type="NCBI Taxonomy" id="6182"/>
    <lineage>
        <taxon>Eukaryota</taxon>
        <taxon>Metazoa</taxon>
        <taxon>Spiralia</taxon>
        <taxon>Lophotrochozoa</taxon>
        <taxon>Platyhelminthes</taxon>
        <taxon>Trematoda</taxon>
        <taxon>Digenea</taxon>
        <taxon>Strigeidida</taxon>
        <taxon>Schistosomatoidea</taxon>
        <taxon>Schistosomatidae</taxon>
        <taxon>Schistosoma</taxon>
    </lineage>
</organism>
<evidence type="ECO:0000313" key="1">
    <source>
        <dbReference type="EMBL" id="TNN20156.1"/>
    </source>
</evidence>
<dbReference type="EMBL" id="SKCS01000034">
    <property type="protein sequence ID" value="TNN20157.1"/>
    <property type="molecule type" value="Genomic_DNA"/>
</dbReference>
<reference evidence="1 2" key="1">
    <citation type="submission" date="2019-03" db="EMBL/GenBank/DDBJ databases">
        <title>An improved genome assembly of the fluke Schistosoma japonicum.</title>
        <authorList>
            <person name="Hu W."/>
            <person name="Luo F."/>
            <person name="Yin M."/>
            <person name="Mo X."/>
            <person name="Sun C."/>
            <person name="Wu Q."/>
            <person name="Zhu B."/>
            <person name="Xiang M."/>
            <person name="Wang J."/>
            <person name="Wang Y."/>
            <person name="Zhang T."/>
            <person name="Xu B."/>
            <person name="Zheng H."/>
            <person name="Feng Z."/>
        </authorList>
    </citation>
    <scope>NUCLEOTIDE SEQUENCE [LARGE SCALE GENOMIC DNA]</scope>
    <source>
        <strain evidence="1">HuSjv2</strain>
        <tissue evidence="1">Worms</tissue>
    </source>
</reference>
<proteinExistence type="predicted"/>
<sequence>MVYFSGLNRKFTSNYPLITEEKSLELVSEAGIIWLYNYYFTIDDNVNDSSFISSNESYFKTLNYSIQFVNSCNPGLIMNNTNYISNNDTGIYSSNVYPSTSVNQVNHSTMIQL</sequence>
<gene>
    <name evidence="1" type="ORF">EWB00_005103</name>
</gene>
<name>A0A4Z2DUE9_SCHJA</name>
<dbReference type="EMBL" id="SKCS01000034">
    <property type="protein sequence ID" value="TNN20156.1"/>
    <property type="molecule type" value="Genomic_DNA"/>
</dbReference>
<dbReference type="Proteomes" id="UP000311919">
    <property type="component" value="Unassembled WGS sequence"/>
</dbReference>
<evidence type="ECO:0000313" key="2">
    <source>
        <dbReference type="Proteomes" id="UP000311919"/>
    </source>
</evidence>